<gene>
    <name evidence="2" type="ORF">RB653_002730</name>
</gene>
<feature type="region of interest" description="Disordered" evidence="1">
    <location>
        <begin position="1"/>
        <end position="36"/>
    </location>
</feature>
<evidence type="ECO:0000313" key="2">
    <source>
        <dbReference type="EMBL" id="KAK5577782.1"/>
    </source>
</evidence>
<comment type="caution">
    <text evidence="2">The sequence shown here is derived from an EMBL/GenBank/DDBJ whole genome shotgun (WGS) entry which is preliminary data.</text>
</comment>
<evidence type="ECO:0000256" key="1">
    <source>
        <dbReference type="SAM" id="MobiDB-lite"/>
    </source>
</evidence>
<evidence type="ECO:0000313" key="3">
    <source>
        <dbReference type="Proteomes" id="UP001344447"/>
    </source>
</evidence>
<keyword evidence="3" id="KW-1185">Reference proteome</keyword>
<dbReference type="InterPro" id="IPR027417">
    <property type="entry name" value="P-loop_NTPase"/>
</dbReference>
<dbReference type="SUPFAM" id="SSF52540">
    <property type="entry name" value="P-loop containing nucleoside triphosphate hydrolases"/>
    <property type="match status" value="1"/>
</dbReference>
<feature type="region of interest" description="Disordered" evidence="1">
    <location>
        <begin position="609"/>
        <end position="628"/>
    </location>
</feature>
<proteinExistence type="predicted"/>
<dbReference type="PANTHER" id="PTHR32046">
    <property type="entry name" value="G DOMAIN-CONTAINING PROTEIN"/>
    <property type="match status" value="1"/>
</dbReference>
<dbReference type="Proteomes" id="UP001344447">
    <property type="component" value="Unassembled WGS sequence"/>
</dbReference>
<evidence type="ECO:0008006" key="4">
    <source>
        <dbReference type="Google" id="ProtNLM"/>
    </source>
</evidence>
<organism evidence="2 3">
    <name type="scientific">Dictyostelium firmibasis</name>
    <dbReference type="NCBI Taxonomy" id="79012"/>
    <lineage>
        <taxon>Eukaryota</taxon>
        <taxon>Amoebozoa</taxon>
        <taxon>Evosea</taxon>
        <taxon>Eumycetozoa</taxon>
        <taxon>Dictyostelia</taxon>
        <taxon>Dictyosteliales</taxon>
        <taxon>Dictyosteliaceae</taxon>
        <taxon>Dictyostelium</taxon>
    </lineage>
</organism>
<dbReference type="PANTHER" id="PTHR32046:SF13">
    <property type="entry name" value="AAA ATPASE DOMAIN-CONTAINING PROTEIN-RELATED"/>
    <property type="match status" value="1"/>
</dbReference>
<dbReference type="EMBL" id="JAVFKY010000004">
    <property type="protein sequence ID" value="KAK5577782.1"/>
    <property type="molecule type" value="Genomic_DNA"/>
</dbReference>
<sequence>MILPESLSDSSFETVNKEVEGNENDNEKNKKEVEKKIEHDHIYYNDSESVSEIEEEKKIEHDHIYYNDSESVSENNEDNDINILLIGPSGSGKTLLINSIITYMRYDSLEEAIIESTNQSLATIPTLISMSDSDGKQFDVTIGAIEEKEEERIKQAQSVTRRTKKYRIKNTSTAYNNGGNGKTLCFIDTPGILDSEGIRKDEENFHHILSEISKLKQLHAVCIIMKPNENRANQIFKFCINELLCHLHVSAKDNIFFCLSSTRATHYRPNGSETKKLLDLQLKKIKETRGIHIELEKRVYCFDNETFNYIVCKKNGGNFSEFEESLYNLSWTTSVQELIRLLKDIVSCKPHDIENTISINLARTMINQLIQPIAICVLDINENLKAINKKRNKIENILDLEISELKKQLFTPFVNIKSLELDSRKTICTNSKCILSTIKPVKTKDGQIKKLGYCCDNCNDGGGVSTYFCKSIGLMGFCKACSCHFSNHINIDTIEVREEVQLPLFDPDDEIPTTIKSKEEKSQIAKDFINHLQDRVDQYQSELSILETSSIQFSNFLCKNSLIEYNDEIENYIQILIANEKSNGTNGTESIKELENYLESHKQQIKRFKSNLEEQKKQRDKKQKEKEIERGIFYQPSHQELQYEQNQLDDLESFKSVIEIKLKINEIFNLKFSGYFIKSKLKQFESLKKFYDNNDNINIENENKNDNNNNDNNNLILGVKKSGKRNSGMLSRIFNSFKSTK</sequence>
<feature type="compositionally biased region" description="Basic and acidic residues" evidence="1">
    <location>
        <begin position="610"/>
        <end position="628"/>
    </location>
</feature>
<dbReference type="AlphaFoldDB" id="A0AAN7TWX5"/>
<name>A0AAN7TWX5_9MYCE</name>
<protein>
    <recommendedName>
        <fullName evidence="4">G domain-containing protein</fullName>
    </recommendedName>
</protein>
<accession>A0AAN7TWX5</accession>
<reference evidence="2 3" key="1">
    <citation type="submission" date="2023-11" db="EMBL/GenBank/DDBJ databases">
        <title>Dfirmibasis_genome.</title>
        <authorList>
            <person name="Edelbroek B."/>
            <person name="Kjellin J."/>
            <person name="Jerlstrom-Hultqvist J."/>
            <person name="Soderbom F."/>
        </authorList>
    </citation>
    <scope>NUCLEOTIDE SEQUENCE [LARGE SCALE GENOMIC DNA]</scope>
    <source>
        <strain evidence="2 3">TNS-C-14</strain>
    </source>
</reference>
<dbReference type="Gene3D" id="3.40.50.300">
    <property type="entry name" value="P-loop containing nucleotide triphosphate hydrolases"/>
    <property type="match status" value="1"/>
</dbReference>
<feature type="compositionally biased region" description="Basic and acidic residues" evidence="1">
    <location>
        <begin position="15"/>
        <end position="36"/>
    </location>
</feature>